<dbReference type="InterPro" id="IPR012347">
    <property type="entry name" value="Ferritin-like"/>
</dbReference>
<dbReference type="Pfam" id="PF00210">
    <property type="entry name" value="Ferritin"/>
    <property type="match status" value="1"/>
</dbReference>
<sequence>MLKQEMIKKLNEQLNLEFYSANLYLQMSAWCSDKGYE</sequence>
<dbReference type="PROSITE" id="PS50905">
    <property type="entry name" value="FERRITIN_LIKE"/>
    <property type="match status" value="1"/>
</dbReference>
<evidence type="ECO:0000313" key="3">
    <source>
        <dbReference type="Proteomes" id="UP000036277"/>
    </source>
</evidence>
<feature type="non-terminal residue" evidence="2">
    <location>
        <position position="37"/>
    </location>
</feature>
<dbReference type="InterPro" id="IPR009078">
    <property type="entry name" value="Ferritin-like_SF"/>
</dbReference>
<dbReference type="RefSeq" id="WP_047962876.1">
    <property type="nucleotide sequence ID" value="NZ_CAWMBG010000048.1"/>
</dbReference>
<protein>
    <submittedName>
        <fullName evidence="2">Ferritin</fullName>
    </submittedName>
</protein>
<dbReference type="AlphaFoldDB" id="A0A0J5IQV2"/>
<evidence type="ECO:0000313" key="2">
    <source>
        <dbReference type="EMBL" id="KMJ45580.1"/>
    </source>
</evidence>
<evidence type="ECO:0000259" key="1">
    <source>
        <dbReference type="PROSITE" id="PS50905"/>
    </source>
</evidence>
<organism evidence="2 3">
    <name type="scientific">Xenorhabdus khoisanae</name>
    <dbReference type="NCBI Taxonomy" id="880157"/>
    <lineage>
        <taxon>Bacteria</taxon>
        <taxon>Pseudomonadati</taxon>
        <taxon>Pseudomonadota</taxon>
        <taxon>Gammaproteobacteria</taxon>
        <taxon>Enterobacterales</taxon>
        <taxon>Morganellaceae</taxon>
        <taxon>Xenorhabdus</taxon>
    </lineage>
</organism>
<reference evidence="2 3" key="1">
    <citation type="submission" date="2015-06" db="EMBL/GenBank/DDBJ databases">
        <title>Draft Whole-Genome Sequence of the Entomopathogenic Bacterium Xenorhabdus khoisanae.</title>
        <authorList>
            <person name="Naidoo S."/>
            <person name="Featherston J."/>
            <person name="Gray V.M."/>
        </authorList>
    </citation>
    <scope>NUCLEOTIDE SEQUENCE [LARGE SCALE GENOMIC DNA]</scope>
    <source>
        <strain evidence="2 3">MCB</strain>
    </source>
</reference>
<proteinExistence type="predicted"/>
<comment type="caution">
    <text evidence="2">The sequence shown here is derived from an EMBL/GenBank/DDBJ whole genome shotgun (WGS) entry which is preliminary data.</text>
</comment>
<dbReference type="InterPro" id="IPR008331">
    <property type="entry name" value="Ferritin_DPS_dom"/>
</dbReference>
<gene>
    <name evidence="2" type="ORF">AB204_08115</name>
</gene>
<feature type="domain" description="Ferritin-like diiron" evidence="1">
    <location>
        <begin position="1"/>
        <end position="37"/>
    </location>
</feature>
<dbReference type="Proteomes" id="UP000036277">
    <property type="component" value="Unassembled WGS sequence"/>
</dbReference>
<dbReference type="GO" id="GO:0008199">
    <property type="term" value="F:ferric iron binding"/>
    <property type="evidence" value="ECO:0007669"/>
    <property type="project" value="InterPro"/>
</dbReference>
<dbReference type="SUPFAM" id="SSF47240">
    <property type="entry name" value="Ferritin-like"/>
    <property type="match status" value="1"/>
</dbReference>
<accession>A0A0J5IQV2</accession>
<dbReference type="InterPro" id="IPR009040">
    <property type="entry name" value="Ferritin-like_diiron"/>
</dbReference>
<dbReference type="EMBL" id="LFCV01000048">
    <property type="protein sequence ID" value="KMJ45580.1"/>
    <property type="molecule type" value="Genomic_DNA"/>
</dbReference>
<dbReference type="STRING" id="880157.AB204_08115"/>
<name>A0A0J5IQV2_9GAMM</name>
<keyword evidence="3" id="KW-1185">Reference proteome</keyword>
<dbReference type="Gene3D" id="1.20.1260.10">
    <property type="match status" value="1"/>
</dbReference>